<dbReference type="FunFam" id="3.10.120.10:FF:000009">
    <property type="entry name" value="Cytochrome b2, mitochondrial, putative"/>
    <property type="match status" value="1"/>
</dbReference>
<dbReference type="Pfam" id="PF01070">
    <property type="entry name" value="FMN_dh"/>
    <property type="match status" value="1"/>
</dbReference>
<dbReference type="Pfam" id="PF00173">
    <property type="entry name" value="Cyt-b5"/>
    <property type="match status" value="1"/>
</dbReference>
<dbReference type="AlphaFoldDB" id="A0AAW0CC41"/>
<evidence type="ECO:0000256" key="19">
    <source>
        <dbReference type="ARBA" id="ARBA00075949"/>
    </source>
</evidence>
<evidence type="ECO:0000256" key="12">
    <source>
        <dbReference type="ARBA" id="ARBA00023004"/>
    </source>
</evidence>
<keyword evidence="11" id="KW-0560">Oxidoreductase</keyword>
<comment type="similarity">
    <text evidence="22">Belongs to the cytochrome b5 family.</text>
</comment>
<dbReference type="InterPro" id="IPR018506">
    <property type="entry name" value="Cyt_B5_heme-BS"/>
</dbReference>
<evidence type="ECO:0000256" key="22">
    <source>
        <dbReference type="RuleBase" id="RU362121"/>
    </source>
</evidence>
<evidence type="ECO:0000259" key="23">
    <source>
        <dbReference type="PROSITE" id="PS50255"/>
    </source>
</evidence>
<comment type="subcellular location">
    <subcellularLocation>
        <location evidence="3">Mitochondrion intermembrane space</location>
    </subcellularLocation>
</comment>
<dbReference type="GO" id="GO:0005758">
    <property type="term" value="C:mitochondrial intermembrane space"/>
    <property type="evidence" value="ECO:0007669"/>
    <property type="project" value="UniProtKB-SubCell"/>
</dbReference>
<evidence type="ECO:0000256" key="14">
    <source>
        <dbReference type="ARBA" id="ARBA00052399"/>
    </source>
</evidence>
<dbReference type="InterPro" id="IPR036400">
    <property type="entry name" value="Cyt_B5-like_heme/steroid_sf"/>
</dbReference>
<evidence type="ECO:0000256" key="1">
    <source>
        <dbReference type="ARBA" id="ARBA00001917"/>
    </source>
</evidence>
<evidence type="ECO:0000256" key="15">
    <source>
        <dbReference type="ARBA" id="ARBA00061137"/>
    </source>
</evidence>
<comment type="subunit">
    <text evidence="4">Homotetramer.</text>
</comment>
<evidence type="ECO:0000256" key="4">
    <source>
        <dbReference type="ARBA" id="ARBA00011881"/>
    </source>
</evidence>
<protein>
    <recommendedName>
        <fullName evidence="18">L-lactate dehydrogenase (cytochrome)</fullName>
        <ecNumber evidence="17">1.1.2.3</ecNumber>
    </recommendedName>
    <alternativeName>
        <fullName evidence="20">Cytochrome b2</fullName>
    </alternativeName>
    <alternativeName>
        <fullName evidence="19">Flavocytochrome b2</fullName>
    </alternativeName>
    <alternativeName>
        <fullName evidence="21">L-lactate ferricytochrome c oxidoreductase</fullName>
    </alternativeName>
</protein>
<dbReference type="EC" id="1.1.2.3" evidence="17"/>
<evidence type="ECO:0000313" key="26">
    <source>
        <dbReference type="Proteomes" id="UP001383192"/>
    </source>
</evidence>
<keyword evidence="6 22" id="KW-0349">Heme</keyword>
<dbReference type="InterPro" id="IPR013785">
    <property type="entry name" value="Aldolase_TIM"/>
</dbReference>
<evidence type="ECO:0000256" key="21">
    <source>
        <dbReference type="ARBA" id="ARBA00078938"/>
    </source>
</evidence>
<gene>
    <name evidence="25" type="ORF">VNI00_011726</name>
</gene>
<keyword evidence="10" id="KW-0809">Transit peptide</keyword>
<dbReference type="EMBL" id="JAYKXP010000051">
    <property type="protein sequence ID" value="KAK7036529.1"/>
    <property type="molecule type" value="Genomic_DNA"/>
</dbReference>
<keyword evidence="26" id="KW-1185">Reference proteome</keyword>
<comment type="cofactor">
    <cofactor evidence="2">
        <name>heme b</name>
        <dbReference type="ChEBI" id="CHEBI:60344"/>
    </cofactor>
</comment>
<dbReference type="PROSITE" id="PS50255">
    <property type="entry name" value="CYTOCHROME_B5_2"/>
    <property type="match status" value="1"/>
</dbReference>
<dbReference type="SUPFAM" id="SSF55856">
    <property type="entry name" value="Cytochrome b5-like heme/steroid binding domain"/>
    <property type="match status" value="1"/>
</dbReference>
<dbReference type="Proteomes" id="UP001383192">
    <property type="component" value="Unassembled WGS sequence"/>
</dbReference>
<keyword evidence="7" id="KW-0285">Flavoprotein</keyword>
<proteinExistence type="inferred from homology"/>
<dbReference type="PRINTS" id="PR00363">
    <property type="entry name" value="CYTOCHROMEB5"/>
</dbReference>
<evidence type="ECO:0000256" key="2">
    <source>
        <dbReference type="ARBA" id="ARBA00001970"/>
    </source>
</evidence>
<dbReference type="InterPro" id="IPR008259">
    <property type="entry name" value="FMN_hydac_DH_AS"/>
</dbReference>
<evidence type="ECO:0000256" key="16">
    <source>
        <dbReference type="ARBA" id="ARBA00061589"/>
    </source>
</evidence>
<dbReference type="PANTHER" id="PTHR10578:SF101">
    <property type="entry name" value="L-LACTATE DEHYDROGENASE (CYTOCHROME B2)"/>
    <property type="match status" value="1"/>
</dbReference>
<evidence type="ECO:0000256" key="13">
    <source>
        <dbReference type="ARBA" id="ARBA00023128"/>
    </source>
</evidence>
<dbReference type="CDD" id="cd02922">
    <property type="entry name" value="FCB2_FMN"/>
    <property type="match status" value="1"/>
</dbReference>
<dbReference type="PROSITE" id="PS00191">
    <property type="entry name" value="CYTOCHROME_B5_1"/>
    <property type="match status" value="1"/>
</dbReference>
<dbReference type="InterPro" id="IPR037458">
    <property type="entry name" value="L-MDH/L-LDH_FMN-bd"/>
</dbReference>
<reference evidence="25 26" key="1">
    <citation type="submission" date="2024-01" db="EMBL/GenBank/DDBJ databases">
        <title>A draft genome for a cacao thread blight-causing isolate of Paramarasmius palmivorus.</title>
        <authorList>
            <person name="Baruah I.K."/>
            <person name="Bukari Y."/>
            <person name="Amoako-Attah I."/>
            <person name="Meinhardt L.W."/>
            <person name="Bailey B.A."/>
            <person name="Cohen S.P."/>
        </authorList>
    </citation>
    <scope>NUCLEOTIDE SEQUENCE [LARGE SCALE GENOMIC DNA]</scope>
    <source>
        <strain evidence="25 26">GH-12</strain>
    </source>
</reference>
<dbReference type="Gene3D" id="3.20.20.70">
    <property type="entry name" value="Aldolase class I"/>
    <property type="match status" value="1"/>
</dbReference>
<dbReference type="GO" id="GO:0004460">
    <property type="term" value="F:L-lactate dehydrogenase (cytochrome) activity"/>
    <property type="evidence" value="ECO:0007669"/>
    <property type="project" value="UniProtKB-EC"/>
</dbReference>
<dbReference type="GO" id="GO:0020037">
    <property type="term" value="F:heme binding"/>
    <property type="evidence" value="ECO:0007669"/>
    <property type="project" value="UniProtKB-UniRule"/>
</dbReference>
<dbReference type="PROSITE" id="PS00557">
    <property type="entry name" value="FMN_HYDROXY_ACID_DH_1"/>
    <property type="match status" value="1"/>
</dbReference>
<accession>A0AAW0CC41</accession>
<dbReference type="GO" id="GO:0006089">
    <property type="term" value="P:lactate metabolic process"/>
    <property type="evidence" value="ECO:0007669"/>
    <property type="project" value="TreeGrafter"/>
</dbReference>
<keyword evidence="5" id="KW-0813">Transport</keyword>
<comment type="similarity">
    <text evidence="15">In the C-terminal section; belongs to the FMN-dependent alpha-hydroxy acid dehydrogenase family.</text>
</comment>
<evidence type="ECO:0000313" key="25">
    <source>
        <dbReference type="EMBL" id="KAK7036529.1"/>
    </source>
</evidence>
<evidence type="ECO:0000256" key="18">
    <source>
        <dbReference type="ARBA" id="ARBA00068515"/>
    </source>
</evidence>
<comment type="catalytic activity">
    <reaction evidence="14">
        <text>(S)-lactate + 2 Fe(III)-[cytochrome c] = 2 Fe(II)-[cytochrome c] + pyruvate + 2 H(+)</text>
        <dbReference type="Rhea" id="RHEA:19909"/>
        <dbReference type="Rhea" id="RHEA-COMP:10350"/>
        <dbReference type="Rhea" id="RHEA-COMP:14399"/>
        <dbReference type="ChEBI" id="CHEBI:15361"/>
        <dbReference type="ChEBI" id="CHEBI:15378"/>
        <dbReference type="ChEBI" id="CHEBI:16651"/>
        <dbReference type="ChEBI" id="CHEBI:29033"/>
        <dbReference type="ChEBI" id="CHEBI:29034"/>
        <dbReference type="EC" id="1.1.2.3"/>
    </reaction>
    <physiologicalReaction direction="left-to-right" evidence="14">
        <dbReference type="Rhea" id="RHEA:19910"/>
    </physiologicalReaction>
</comment>
<evidence type="ECO:0000256" key="9">
    <source>
        <dbReference type="ARBA" id="ARBA00022723"/>
    </source>
</evidence>
<name>A0AAW0CC41_9AGAR</name>
<dbReference type="InterPro" id="IPR037396">
    <property type="entry name" value="FMN_HAD"/>
</dbReference>
<feature type="domain" description="Cytochrome b5 heme-binding" evidence="23">
    <location>
        <begin position="1"/>
        <end position="77"/>
    </location>
</feature>
<evidence type="ECO:0000256" key="6">
    <source>
        <dbReference type="ARBA" id="ARBA00022617"/>
    </source>
</evidence>
<evidence type="ECO:0000256" key="17">
    <source>
        <dbReference type="ARBA" id="ARBA00066458"/>
    </source>
</evidence>
<dbReference type="PROSITE" id="PS51349">
    <property type="entry name" value="FMN_HYDROXY_ACID_DH_2"/>
    <property type="match status" value="1"/>
</dbReference>
<dbReference type="FunFam" id="3.20.20.70:FF:000062">
    <property type="entry name" value="Cytochrome b2, mitochondrial, putative"/>
    <property type="match status" value="1"/>
</dbReference>
<comment type="cofactor">
    <cofactor evidence="1">
        <name>FMN</name>
        <dbReference type="ChEBI" id="CHEBI:58210"/>
    </cofactor>
</comment>
<comment type="caution">
    <text evidence="25">The sequence shown here is derived from an EMBL/GenBank/DDBJ whole genome shotgun (WGS) entry which is preliminary data.</text>
</comment>
<dbReference type="Gene3D" id="3.10.120.10">
    <property type="entry name" value="Cytochrome b5-like heme/steroid binding domain"/>
    <property type="match status" value="1"/>
</dbReference>
<evidence type="ECO:0000256" key="7">
    <source>
        <dbReference type="ARBA" id="ARBA00022630"/>
    </source>
</evidence>
<dbReference type="InterPro" id="IPR000262">
    <property type="entry name" value="FMN-dep_DH"/>
</dbReference>
<comment type="similarity">
    <text evidence="16">In the N-terminal section; belongs to the cytochrome b5 family.</text>
</comment>
<dbReference type="PANTHER" id="PTHR10578">
    <property type="entry name" value="S -2-HYDROXY-ACID OXIDASE-RELATED"/>
    <property type="match status" value="1"/>
</dbReference>
<evidence type="ECO:0000256" key="8">
    <source>
        <dbReference type="ARBA" id="ARBA00022643"/>
    </source>
</evidence>
<evidence type="ECO:0000256" key="20">
    <source>
        <dbReference type="ARBA" id="ARBA00078774"/>
    </source>
</evidence>
<evidence type="ECO:0000256" key="3">
    <source>
        <dbReference type="ARBA" id="ARBA00004569"/>
    </source>
</evidence>
<dbReference type="SUPFAM" id="SSF51395">
    <property type="entry name" value="FMN-linked oxidoreductases"/>
    <property type="match status" value="1"/>
</dbReference>
<feature type="domain" description="FMN hydroxy acid dehydrogenase" evidence="24">
    <location>
        <begin position="108"/>
        <end position="474"/>
    </location>
</feature>
<dbReference type="SMART" id="SM01117">
    <property type="entry name" value="Cyt-b5"/>
    <property type="match status" value="1"/>
</dbReference>
<keyword evidence="13" id="KW-0496">Mitochondrion</keyword>
<keyword evidence="8" id="KW-0288">FMN</keyword>
<sequence>MPYTLEEVAEHNKPTSCWVIINQQVYDVTEFLLEHPGGATIILKYAGRDATRAYEPIHPKDALQKHLPSSKHLGPLHADAVKTLAEADMNRKKTKDELRVEQARKQRPPLSRILSLADMEAVAHKVLPYKVYRFYSTGADDEVSLGENSRAFTRFFFNARVMRPVSNCDISTTILGFKSSLPIFACGAALAKLGHPLGEVNITRACGKAGIIQMISTHCSCSYSEIAEAALPSQPLFFQLYKSSNDKKAEMLVQEAERLGYKSIWLTVDVAQIGNRERDVKSGWELEAQESGPVLYDEQADSENVNFFGTSNPVVAQDDQNMTWEKTIPWLRSVTKLPIVVKGVQSVEDAVLATEAGVDGILLSNHGGRQLEYSLPPLEVLYKIRKQRPDVFDKAEVYMDGGVRRGTDVIKALCLGARAVGFGRAFLYAQSAYGEAGCDKIIQILEREITTAMRLLGASKLRDLKPEMASFCLEYTHNEANWC</sequence>
<dbReference type="GO" id="GO:0046872">
    <property type="term" value="F:metal ion binding"/>
    <property type="evidence" value="ECO:0007669"/>
    <property type="project" value="UniProtKB-UniRule"/>
</dbReference>
<evidence type="ECO:0000256" key="10">
    <source>
        <dbReference type="ARBA" id="ARBA00022946"/>
    </source>
</evidence>
<evidence type="ECO:0000256" key="11">
    <source>
        <dbReference type="ARBA" id="ARBA00023002"/>
    </source>
</evidence>
<organism evidence="25 26">
    <name type="scientific">Paramarasmius palmivorus</name>
    <dbReference type="NCBI Taxonomy" id="297713"/>
    <lineage>
        <taxon>Eukaryota</taxon>
        <taxon>Fungi</taxon>
        <taxon>Dikarya</taxon>
        <taxon>Basidiomycota</taxon>
        <taxon>Agaricomycotina</taxon>
        <taxon>Agaricomycetes</taxon>
        <taxon>Agaricomycetidae</taxon>
        <taxon>Agaricales</taxon>
        <taxon>Marasmiineae</taxon>
        <taxon>Marasmiaceae</taxon>
        <taxon>Paramarasmius</taxon>
    </lineage>
</organism>
<keyword evidence="12 22" id="KW-0408">Iron</keyword>
<keyword evidence="9 22" id="KW-0479">Metal-binding</keyword>
<dbReference type="InterPro" id="IPR001199">
    <property type="entry name" value="Cyt_B5-like_heme/steroid-bd"/>
</dbReference>
<evidence type="ECO:0000259" key="24">
    <source>
        <dbReference type="PROSITE" id="PS51349"/>
    </source>
</evidence>
<evidence type="ECO:0000256" key="5">
    <source>
        <dbReference type="ARBA" id="ARBA00022448"/>
    </source>
</evidence>